<dbReference type="InterPro" id="IPR014347">
    <property type="entry name" value="Tautomerase/MIF_sf"/>
</dbReference>
<accession>A0A1F6GAI2</accession>
<evidence type="ECO:0000313" key="2">
    <source>
        <dbReference type="Proteomes" id="UP000178449"/>
    </source>
</evidence>
<dbReference type="AlphaFoldDB" id="A0A1F6GAI2"/>
<dbReference type="STRING" id="1817772.A2527_07850"/>
<protein>
    <submittedName>
        <fullName evidence="1">4-oxalocrotonate tautomerase</fullName>
    </submittedName>
</protein>
<comment type="caution">
    <text evidence="1">The sequence shown here is derived from an EMBL/GenBank/DDBJ whole genome shotgun (WGS) entry which is preliminary data.</text>
</comment>
<dbReference type="PANTHER" id="PTHR38460">
    <property type="entry name" value="TAUTOMERASE YOLI-RELATED"/>
    <property type="match status" value="1"/>
</dbReference>
<proteinExistence type="predicted"/>
<dbReference type="PANTHER" id="PTHR38460:SF1">
    <property type="entry name" value="TAUTOMERASE YOLI-RELATED"/>
    <property type="match status" value="1"/>
</dbReference>
<dbReference type="Gene3D" id="3.30.429.10">
    <property type="entry name" value="Macrophage Migration Inhibitory Factor"/>
    <property type="match status" value="1"/>
</dbReference>
<dbReference type="InterPro" id="IPR037479">
    <property type="entry name" value="Tauto_MSAD"/>
</dbReference>
<sequence length="127" mass="14461">MIRIYGLKEQLNPIKARLSDQIAEAMFEALGYPKNKRAQRFFPMEPEDFYYPEGRSPAYTVIEISLITGRSIEAKKRLIKLLFEKIALDPGIAPADLEITLFEAPAAHWGFRGITGDEAILDYKIEV</sequence>
<reference evidence="1 2" key="1">
    <citation type="journal article" date="2016" name="Nat. Commun.">
        <title>Thousands of microbial genomes shed light on interconnected biogeochemical processes in an aquifer system.</title>
        <authorList>
            <person name="Anantharaman K."/>
            <person name="Brown C.T."/>
            <person name="Hug L.A."/>
            <person name="Sharon I."/>
            <person name="Castelle C.J."/>
            <person name="Probst A.J."/>
            <person name="Thomas B.C."/>
            <person name="Singh A."/>
            <person name="Wilkins M.J."/>
            <person name="Karaoz U."/>
            <person name="Brodie E.L."/>
            <person name="Williams K.H."/>
            <person name="Hubbard S.S."/>
            <person name="Banfield J.F."/>
        </authorList>
    </citation>
    <scope>NUCLEOTIDE SEQUENCE [LARGE SCALE GENOMIC DNA]</scope>
</reference>
<evidence type="ECO:0000313" key="1">
    <source>
        <dbReference type="EMBL" id="OGG95079.1"/>
    </source>
</evidence>
<dbReference type="EMBL" id="MFNE01000026">
    <property type="protein sequence ID" value="OGG95079.1"/>
    <property type="molecule type" value="Genomic_DNA"/>
</dbReference>
<dbReference type="Pfam" id="PF14552">
    <property type="entry name" value="Tautomerase_2"/>
    <property type="match status" value="1"/>
</dbReference>
<dbReference type="Proteomes" id="UP000178449">
    <property type="component" value="Unassembled WGS sequence"/>
</dbReference>
<name>A0A1F6GAI2_9PROT</name>
<dbReference type="SUPFAM" id="SSF55331">
    <property type="entry name" value="Tautomerase/MIF"/>
    <property type="match status" value="1"/>
</dbReference>
<organism evidence="1 2">
    <name type="scientific">Candidatus Lambdaproteobacteria bacterium RIFOXYD2_FULL_50_16</name>
    <dbReference type="NCBI Taxonomy" id="1817772"/>
    <lineage>
        <taxon>Bacteria</taxon>
        <taxon>Pseudomonadati</taxon>
        <taxon>Pseudomonadota</taxon>
        <taxon>Candidatus Lambdaproteobacteria</taxon>
    </lineage>
</organism>
<gene>
    <name evidence="1" type="ORF">A2527_07850</name>
</gene>